<feature type="binding site" evidence="11">
    <location>
        <position position="208"/>
    </location>
    <ligand>
        <name>ATP</name>
        <dbReference type="ChEBI" id="CHEBI:30616"/>
    </ligand>
</feature>
<keyword evidence="2 12" id="KW-0808">Transferase</keyword>
<name>A0A8J4YIK0_CHIOP</name>
<keyword evidence="17" id="KW-1185">Reference proteome</keyword>
<dbReference type="AlphaFoldDB" id="A0A8J4YIK0"/>
<dbReference type="PROSITE" id="PS50001">
    <property type="entry name" value="SH2"/>
    <property type="match status" value="1"/>
</dbReference>
<dbReference type="Pfam" id="PF00018">
    <property type="entry name" value="SH3_1"/>
    <property type="match status" value="1"/>
</dbReference>
<dbReference type="Gene3D" id="3.30.505.10">
    <property type="entry name" value="SH2 domain"/>
    <property type="match status" value="1"/>
</dbReference>
<evidence type="ECO:0000259" key="15">
    <source>
        <dbReference type="PROSITE" id="PS50011"/>
    </source>
</evidence>
<dbReference type="PANTHER" id="PTHR24418">
    <property type="entry name" value="TYROSINE-PROTEIN KINASE"/>
    <property type="match status" value="1"/>
</dbReference>
<dbReference type="FunFam" id="3.30.200.20:FF:000053">
    <property type="entry name" value="Tyrosine-protein kinase"/>
    <property type="match status" value="1"/>
</dbReference>
<comment type="catalytic activity">
    <reaction evidence="8 12">
        <text>L-tyrosyl-[protein] + ATP = O-phospho-L-tyrosyl-[protein] + ADP + H(+)</text>
        <dbReference type="Rhea" id="RHEA:10596"/>
        <dbReference type="Rhea" id="RHEA-COMP:10136"/>
        <dbReference type="Rhea" id="RHEA-COMP:20101"/>
        <dbReference type="ChEBI" id="CHEBI:15378"/>
        <dbReference type="ChEBI" id="CHEBI:30616"/>
        <dbReference type="ChEBI" id="CHEBI:46858"/>
        <dbReference type="ChEBI" id="CHEBI:61978"/>
        <dbReference type="ChEBI" id="CHEBI:456216"/>
        <dbReference type="EC" id="2.7.10.2"/>
    </reaction>
</comment>
<dbReference type="Pfam" id="PF07714">
    <property type="entry name" value="PK_Tyr_Ser-Thr"/>
    <property type="match status" value="1"/>
</dbReference>
<evidence type="ECO:0000256" key="9">
    <source>
        <dbReference type="PROSITE-ProRule" id="PRU00191"/>
    </source>
</evidence>
<evidence type="ECO:0000256" key="1">
    <source>
        <dbReference type="ARBA" id="ARBA00022443"/>
    </source>
</evidence>
<dbReference type="EC" id="2.7.10.2" evidence="12"/>
<dbReference type="Proteomes" id="UP000770661">
    <property type="component" value="Unassembled WGS sequence"/>
</dbReference>
<dbReference type="InterPro" id="IPR008266">
    <property type="entry name" value="Tyr_kinase_AS"/>
</dbReference>
<dbReference type="InterPro" id="IPR017441">
    <property type="entry name" value="Protein_kinase_ATP_BS"/>
</dbReference>
<dbReference type="InterPro" id="IPR001452">
    <property type="entry name" value="SH3_domain"/>
</dbReference>
<evidence type="ECO:0000256" key="11">
    <source>
        <dbReference type="PROSITE-ProRule" id="PRU10141"/>
    </source>
</evidence>
<evidence type="ECO:0000256" key="3">
    <source>
        <dbReference type="ARBA" id="ARBA00022741"/>
    </source>
</evidence>
<dbReference type="InterPro" id="IPR011009">
    <property type="entry name" value="Kinase-like_dom_sf"/>
</dbReference>
<dbReference type="SUPFAM" id="SSF50044">
    <property type="entry name" value="SH3-domain"/>
    <property type="match status" value="1"/>
</dbReference>
<feature type="domain" description="SH2" evidence="13">
    <location>
        <begin position="60"/>
        <end position="141"/>
    </location>
</feature>
<gene>
    <name evidence="16" type="primary">STK_2</name>
    <name evidence="16" type="ORF">GWK47_041421</name>
</gene>
<dbReference type="SMART" id="SM00219">
    <property type="entry name" value="TyrKc"/>
    <property type="match status" value="1"/>
</dbReference>
<keyword evidence="1 10" id="KW-0728">SH3 domain</keyword>
<dbReference type="SMART" id="SM00326">
    <property type="entry name" value="SH3"/>
    <property type="match status" value="1"/>
</dbReference>
<dbReference type="InterPro" id="IPR001245">
    <property type="entry name" value="Ser-Thr/Tyr_kinase_cat_dom"/>
</dbReference>
<dbReference type="Gene3D" id="3.30.200.20">
    <property type="entry name" value="Phosphorylase Kinase, domain 1"/>
    <property type="match status" value="1"/>
</dbReference>
<organism evidence="16 17">
    <name type="scientific">Chionoecetes opilio</name>
    <name type="common">Atlantic snow crab</name>
    <name type="synonym">Cancer opilio</name>
    <dbReference type="NCBI Taxonomy" id="41210"/>
    <lineage>
        <taxon>Eukaryota</taxon>
        <taxon>Metazoa</taxon>
        <taxon>Ecdysozoa</taxon>
        <taxon>Arthropoda</taxon>
        <taxon>Crustacea</taxon>
        <taxon>Multicrustacea</taxon>
        <taxon>Malacostraca</taxon>
        <taxon>Eumalacostraca</taxon>
        <taxon>Eucarida</taxon>
        <taxon>Decapoda</taxon>
        <taxon>Pleocyemata</taxon>
        <taxon>Brachyura</taxon>
        <taxon>Eubrachyura</taxon>
        <taxon>Majoidea</taxon>
        <taxon>Majidae</taxon>
        <taxon>Chionoecetes</taxon>
    </lineage>
</organism>
<dbReference type="Gene3D" id="1.10.510.10">
    <property type="entry name" value="Transferase(Phosphotransferase) domain 1"/>
    <property type="match status" value="1"/>
</dbReference>
<keyword evidence="3 11" id="KW-0547">Nucleotide-binding</keyword>
<dbReference type="PRINTS" id="PR00401">
    <property type="entry name" value="SH2DOMAIN"/>
</dbReference>
<evidence type="ECO:0000256" key="5">
    <source>
        <dbReference type="ARBA" id="ARBA00022840"/>
    </source>
</evidence>
<dbReference type="PROSITE" id="PS00109">
    <property type="entry name" value="PROTEIN_KINASE_TYR"/>
    <property type="match status" value="1"/>
</dbReference>
<dbReference type="InterPro" id="IPR050198">
    <property type="entry name" value="Non-receptor_tyrosine_kinases"/>
</dbReference>
<dbReference type="InterPro" id="IPR036028">
    <property type="entry name" value="SH3-like_dom_sf"/>
</dbReference>
<dbReference type="GO" id="GO:0005524">
    <property type="term" value="F:ATP binding"/>
    <property type="evidence" value="ECO:0007669"/>
    <property type="project" value="UniProtKB-UniRule"/>
</dbReference>
<dbReference type="GO" id="GO:0030036">
    <property type="term" value="P:actin cytoskeleton organization"/>
    <property type="evidence" value="ECO:0007669"/>
    <property type="project" value="UniProtKB-ARBA"/>
</dbReference>
<dbReference type="PROSITE" id="PS00107">
    <property type="entry name" value="PROTEIN_KINASE_ATP"/>
    <property type="match status" value="1"/>
</dbReference>
<dbReference type="Gene3D" id="2.30.30.40">
    <property type="entry name" value="SH3 Domains"/>
    <property type="match status" value="1"/>
</dbReference>
<evidence type="ECO:0000256" key="7">
    <source>
        <dbReference type="ARBA" id="ARBA00023137"/>
    </source>
</evidence>
<reference evidence="16" key="1">
    <citation type="submission" date="2020-07" db="EMBL/GenBank/DDBJ databases">
        <title>The High-quality genome of the commercially important snow crab, Chionoecetes opilio.</title>
        <authorList>
            <person name="Jeong J.-H."/>
            <person name="Ryu S."/>
        </authorList>
    </citation>
    <scope>NUCLEOTIDE SEQUENCE</scope>
    <source>
        <strain evidence="16">MADBK_172401_WGS</strain>
        <tissue evidence="16">Digestive gland</tissue>
    </source>
</reference>
<protein>
    <recommendedName>
        <fullName evidence="12">Tyrosine-protein kinase</fullName>
        <ecNumber evidence="12">2.7.10.2</ecNumber>
    </recommendedName>
</protein>
<dbReference type="SUPFAM" id="SSF56112">
    <property type="entry name" value="Protein kinase-like (PK-like)"/>
    <property type="match status" value="1"/>
</dbReference>
<dbReference type="InterPro" id="IPR000719">
    <property type="entry name" value="Prot_kinase_dom"/>
</dbReference>
<evidence type="ECO:0000256" key="8">
    <source>
        <dbReference type="ARBA" id="ARBA00051245"/>
    </source>
</evidence>
<dbReference type="PROSITE" id="PS50002">
    <property type="entry name" value="SH3"/>
    <property type="match status" value="1"/>
</dbReference>
<evidence type="ECO:0000256" key="10">
    <source>
        <dbReference type="PROSITE-ProRule" id="PRU00192"/>
    </source>
</evidence>
<comment type="caution">
    <text evidence="16">The sequence shown here is derived from an EMBL/GenBank/DDBJ whole genome shotgun (WGS) entry which is preliminary data.</text>
</comment>
<dbReference type="SMART" id="SM00252">
    <property type="entry name" value="SH2"/>
    <property type="match status" value="1"/>
</dbReference>
<feature type="domain" description="Protein kinase" evidence="15">
    <location>
        <begin position="180"/>
        <end position="466"/>
    </location>
</feature>
<dbReference type="GO" id="GO:0048468">
    <property type="term" value="P:cell development"/>
    <property type="evidence" value="ECO:0007669"/>
    <property type="project" value="UniProtKB-ARBA"/>
</dbReference>
<dbReference type="EMBL" id="JACEEZ010007418">
    <property type="protein sequence ID" value="KAG0724076.1"/>
    <property type="molecule type" value="Genomic_DNA"/>
</dbReference>
<dbReference type="SUPFAM" id="SSF55550">
    <property type="entry name" value="SH2 domain"/>
    <property type="match status" value="1"/>
</dbReference>
<dbReference type="GO" id="GO:0004715">
    <property type="term" value="F:non-membrane spanning protein tyrosine kinase activity"/>
    <property type="evidence" value="ECO:0007669"/>
    <property type="project" value="UniProtKB-EC"/>
</dbReference>
<dbReference type="InterPro" id="IPR000980">
    <property type="entry name" value="SH2"/>
</dbReference>
<accession>A0A8J4YIK0</accession>
<evidence type="ECO:0000256" key="12">
    <source>
        <dbReference type="RuleBase" id="RU362096"/>
    </source>
</evidence>
<evidence type="ECO:0000256" key="2">
    <source>
        <dbReference type="ARBA" id="ARBA00022679"/>
    </source>
</evidence>
<comment type="similarity">
    <text evidence="12">Belongs to the protein kinase superfamily. Tyr protein kinase family.</text>
</comment>
<dbReference type="GO" id="GO:0002009">
    <property type="term" value="P:morphogenesis of an epithelium"/>
    <property type="evidence" value="ECO:0007669"/>
    <property type="project" value="UniProtKB-ARBA"/>
</dbReference>
<dbReference type="FunFam" id="1.10.510.10:FF:000554">
    <property type="entry name" value="Predicted protein"/>
    <property type="match status" value="1"/>
</dbReference>
<evidence type="ECO:0000259" key="13">
    <source>
        <dbReference type="PROSITE" id="PS50001"/>
    </source>
</evidence>
<sequence length="482" mass="54659">MYPYKAHQASELTFECGDTLEVLNKTDLDWWLARYPGHKNAGYIPAPYVAISSSLESYEWYHGVMTRMEAHQLLMSRLNSPGAFLMRKSERTKAYVISVKIFASDNYTPCIKHYSITTSRNEQYAIGGNAFRSLADLMQHFVTHVPVGLPDTIPKHPCVRPAPAMKEISKDQWEIPREQLCNVQMIGQGSFGEVFLGKWRNEWDVAIKTMKEGKMKAKDFLEEASVMKRLRHPNVLTLYGVCTKGQPLLIVTEFMPEGSLLDVLRKERLNLQLQLYVASQGIPMSLLGCLGHTVPVCPCVCACVCVVWAFKECCVCLAGGRRDGVLEGQELIHRDLAARNILVGQCYTCKVADFGLSKHFEEALYTEKTSRGKLPIKWTAPEALLHQKYSSKSDVWSFGVMMMEIMTHGAVPYPGFNHQELMDALLSGYRMPQPATCPPSVYELLLACWNKYPDNRPTFYFLHDYLQNYDVQSENAYCEGDP</sequence>
<evidence type="ECO:0000256" key="4">
    <source>
        <dbReference type="ARBA" id="ARBA00022777"/>
    </source>
</evidence>
<keyword evidence="5 11" id="KW-0067">ATP-binding</keyword>
<dbReference type="OrthoDB" id="28230at2759"/>
<dbReference type="PRINTS" id="PR00109">
    <property type="entry name" value="TYRKINASE"/>
</dbReference>
<proteinExistence type="inferred from homology"/>
<keyword evidence="7 12" id="KW-0829">Tyrosine-protein kinase</keyword>
<dbReference type="GO" id="GO:0007435">
    <property type="term" value="P:salivary gland morphogenesis"/>
    <property type="evidence" value="ECO:0007669"/>
    <property type="project" value="UniProtKB-ARBA"/>
</dbReference>
<dbReference type="Pfam" id="PF00017">
    <property type="entry name" value="SH2"/>
    <property type="match status" value="1"/>
</dbReference>
<dbReference type="PROSITE" id="PS50011">
    <property type="entry name" value="PROTEIN_KINASE_DOM"/>
    <property type="match status" value="1"/>
</dbReference>
<evidence type="ECO:0000313" key="16">
    <source>
        <dbReference type="EMBL" id="KAG0724076.1"/>
    </source>
</evidence>
<keyword evidence="6 9" id="KW-0727">SH2 domain</keyword>
<evidence type="ECO:0000259" key="14">
    <source>
        <dbReference type="PROSITE" id="PS50002"/>
    </source>
</evidence>
<feature type="domain" description="SH3" evidence="14">
    <location>
        <begin position="1"/>
        <end position="54"/>
    </location>
</feature>
<dbReference type="InterPro" id="IPR020635">
    <property type="entry name" value="Tyr_kinase_cat_dom"/>
</dbReference>
<keyword evidence="4 12" id="KW-0418">Kinase</keyword>
<evidence type="ECO:0000256" key="6">
    <source>
        <dbReference type="ARBA" id="ARBA00022999"/>
    </source>
</evidence>
<dbReference type="InterPro" id="IPR036860">
    <property type="entry name" value="SH2_dom_sf"/>
</dbReference>
<evidence type="ECO:0000313" key="17">
    <source>
        <dbReference type="Proteomes" id="UP000770661"/>
    </source>
</evidence>